<organism evidence="1">
    <name type="scientific">marine sediment metagenome</name>
    <dbReference type="NCBI Taxonomy" id="412755"/>
    <lineage>
        <taxon>unclassified sequences</taxon>
        <taxon>metagenomes</taxon>
        <taxon>ecological metagenomes</taxon>
    </lineage>
</organism>
<accession>A0A0F8XVF7</accession>
<proteinExistence type="predicted"/>
<comment type="caution">
    <text evidence="1">The sequence shown here is derived from an EMBL/GenBank/DDBJ whole genome shotgun (WGS) entry which is preliminary data.</text>
</comment>
<dbReference type="EMBL" id="LAZR01070497">
    <property type="protein sequence ID" value="KKK40186.1"/>
    <property type="molecule type" value="Genomic_DNA"/>
</dbReference>
<reference evidence="1" key="1">
    <citation type="journal article" date="2015" name="Nature">
        <title>Complex archaea that bridge the gap between prokaryotes and eukaryotes.</title>
        <authorList>
            <person name="Spang A."/>
            <person name="Saw J.H."/>
            <person name="Jorgensen S.L."/>
            <person name="Zaremba-Niedzwiedzka K."/>
            <person name="Martijn J."/>
            <person name="Lind A.E."/>
            <person name="van Eijk R."/>
            <person name="Schleper C."/>
            <person name="Guy L."/>
            <person name="Ettema T.J."/>
        </authorList>
    </citation>
    <scope>NUCLEOTIDE SEQUENCE</scope>
</reference>
<gene>
    <name evidence="1" type="ORF">LCGC14_3146650</name>
</gene>
<sequence length="102" mass="11812">MNRITILCKKAEELASKVVEEGSLEGKSYFTFKDIEDPPAITVTCNNDITYFEICTCRHCSVFHGLYPYVLCSYKCAIIKYLGKKKVEENPQKWNQRKHIKA</sequence>
<name>A0A0F8XVF7_9ZZZZ</name>
<dbReference type="AlphaFoldDB" id="A0A0F8XVF7"/>
<evidence type="ECO:0000313" key="1">
    <source>
        <dbReference type="EMBL" id="KKK40186.1"/>
    </source>
</evidence>
<protein>
    <submittedName>
        <fullName evidence="1">Uncharacterized protein</fullName>
    </submittedName>
</protein>